<feature type="transmembrane region" description="Helical" evidence="1">
    <location>
        <begin position="63"/>
        <end position="84"/>
    </location>
</feature>
<dbReference type="PANTHER" id="PTHR11161">
    <property type="entry name" value="O-ACYLTRANSFERASE"/>
    <property type="match status" value="1"/>
</dbReference>
<feature type="transmembrane region" description="Helical" evidence="1">
    <location>
        <begin position="376"/>
        <end position="395"/>
    </location>
</feature>
<keyword evidence="2" id="KW-0732">Signal</keyword>
<dbReference type="InterPro" id="IPR052728">
    <property type="entry name" value="O2_lipid_transport_reg"/>
</dbReference>
<dbReference type="GO" id="GO:0016747">
    <property type="term" value="F:acyltransferase activity, transferring groups other than amino-acyl groups"/>
    <property type="evidence" value="ECO:0007669"/>
    <property type="project" value="InterPro"/>
</dbReference>
<feature type="transmembrane region" description="Helical" evidence="1">
    <location>
        <begin position="131"/>
        <end position="150"/>
    </location>
</feature>
<feature type="transmembrane region" description="Helical" evidence="1">
    <location>
        <begin position="170"/>
        <end position="193"/>
    </location>
</feature>
<protein>
    <submittedName>
        <fullName evidence="4">CSON014201 protein</fullName>
    </submittedName>
</protein>
<dbReference type="PANTHER" id="PTHR11161:SF0">
    <property type="entry name" value="O-ACYLTRANSFERASE LIKE PROTEIN"/>
    <property type="match status" value="1"/>
</dbReference>
<reference evidence="5" key="2">
    <citation type="submission" date="2018-07" db="EMBL/GenBank/DDBJ databases">
        <authorList>
            <person name="Quirk P.G."/>
            <person name="Krulwich T.A."/>
        </authorList>
    </citation>
    <scope>NUCLEOTIDE SEQUENCE</scope>
</reference>
<keyword evidence="1" id="KW-0472">Membrane</keyword>
<name>A0A336L0V2_CULSO</name>
<feature type="chain" id="PRO_5036062131" evidence="2">
    <location>
        <begin position="19"/>
        <end position="532"/>
    </location>
</feature>
<keyword evidence="1" id="KW-1133">Transmembrane helix</keyword>
<proteinExistence type="predicted"/>
<feature type="transmembrane region" description="Helical" evidence="1">
    <location>
        <begin position="451"/>
        <end position="471"/>
    </location>
</feature>
<evidence type="ECO:0000256" key="2">
    <source>
        <dbReference type="SAM" id="SignalP"/>
    </source>
</evidence>
<evidence type="ECO:0000259" key="3">
    <source>
        <dbReference type="Pfam" id="PF01757"/>
    </source>
</evidence>
<feature type="transmembrane region" description="Helical" evidence="1">
    <location>
        <begin position="407"/>
        <end position="431"/>
    </location>
</feature>
<reference evidence="4" key="1">
    <citation type="submission" date="2018-04" db="EMBL/GenBank/DDBJ databases">
        <authorList>
            <person name="Go L.Y."/>
            <person name="Mitchell J.A."/>
        </authorList>
    </citation>
    <scope>NUCLEOTIDE SEQUENCE</scope>
    <source>
        <tissue evidence="4">Whole organism</tissue>
    </source>
</reference>
<gene>
    <name evidence="4" type="primary">CSON014201</name>
</gene>
<accession>A0A336L0V2</accession>
<feature type="transmembrane region" description="Helical" evidence="1">
    <location>
        <begin position="342"/>
        <end position="364"/>
    </location>
</feature>
<dbReference type="EMBL" id="UFQS01000775">
    <property type="protein sequence ID" value="SSX06790.1"/>
    <property type="molecule type" value="Genomic_DNA"/>
</dbReference>
<dbReference type="OMA" id="LHINTEI"/>
<dbReference type="AlphaFoldDB" id="A0A336L0V2"/>
<feature type="domain" description="Acyltransferase 3" evidence="3">
    <location>
        <begin position="123"/>
        <end position="507"/>
    </location>
</feature>
<dbReference type="InterPro" id="IPR002656">
    <property type="entry name" value="Acyl_transf_3_dom"/>
</dbReference>
<feature type="transmembrane region" description="Helical" evidence="1">
    <location>
        <begin position="214"/>
        <end position="231"/>
    </location>
</feature>
<evidence type="ECO:0000313" key="5">
    <source>
        <dbReference type="EMBL" id="SSX27135.1"/>
    </source>
</evidence>
<evidence type="ECO:0000313" key="4">
    <source>
        <dbReference type="EMBL" id="SSX06790.1"/>
    </source>
</evidence>
<dbReference type="EMBL" id="UFQT01000775">
    <property type="protein sequence ID" value="SSX27135.1"/>
    <property type="molecule type" value="Genomic_DNA"/>
</dbReference>
<dbReference type="VEuPathDB" id="VectorBase:CSON014201"/>
<organism evidence="4">
    <name type="scientific">Culicoides sonorensis</name>
    <name type="common">Biting midge</name>
    <dbReference type="NCBI Taxonomy" id="179676"/>
    <lineage>
        <taxon>Eukaryota</taxon>
        <taxon>Metazoa</taxon>
        <taxon>Ecdysozoa</taxon>
        <taxon>Arthropoda</taxon>
        <taxon>Hexapoda</taxon>
        <taxon>Insecta</taxon>
        <taxon>Pterygota</taxon>
        <taxon>Neoptera</taxon>
        <taxon>Endopterygota</taxon>
        <taxon>Diptera</taxon>
        <taxon>Nematocera</taxon>
        <taxon>Chironomoidea</taxon>
        <taxon>Ceratopogonidae</taxon>
        <taxon>Ceratopogoninae</taxon>
        <taxon>Culicoides</taxon>
        <taxon>Monoculicoides</taxon>
    </lineage>
</organism>
<feature type="transmembrane region" description="Helical" evidence="1">
    <location>
        <begin position="291"/>
        <end position="315"/>
    </location>
</feature>
<sequence length="532" mass="61759">MIKSVIFFILTLVLGVNGSSVDFCTQLQANSTNNPLLITVPNITIKYSDQQLNNYNNKNLKCISIIGIVILLLITLISTTYDNYITHTKRKHKISKLLTSFSLKRNFCELMKENLTIEAETISCIDGIRTITVFSIVLLHINTEIIYFFAKYLHNPDDALKFSKSILFMMAQQGQMGVDTCFMLSGLCLTYNFMRKYEFNWKNFNLIEHYLHRYVRLTPSYLAALIFYTLVHDLRPGPTFNENNVNFNMGCHGKWIKTLSYLDTGDYFDSCLPQGWTIDADMKLYLMSPLILLPLLMFGYTFIPIILIIILITIVKTYQTVILYNFTAQHAISMQVDYMRKIYYPLIVRSGPWFIGVIAGFLLFEHRNIKEKLLSKIQVTLLWIVATISLISIICPMDFPPGIFKSVTYSSIMIPTYRIIWSTAMAWVVYACHHKYGNALNTFLSYPFWQIGAKLSYGVILIHYTLILLISKQQQTPVYFHEFHFFIMGLGVYLFSLLGAIPWTLVFEMPFRNLERELLWSDKNRKSYVKID</sequence>
<dbReference type="Pfam" id="PF01757">
    <property type="entry name" value="Acyl_transf_3"/>
    <property type="match status" value="1"/>
</dbReference>
<keyword evidence="1" id="KW-0812">Transmembrane</keyword>
<feature type="signal peptide" evidence="2">
    <location>
        <begin position="1"/>
        <end position="18"/>
    </location>
</feature>
<feature type="transmembrane region" description="Helical" evidence="1">
    <location>
        <begin position="483"/>
        <end position="505"/>
    </location>
</feature>
<evidence type="ECO:0000256" key="1">
    <source>
        <dbReference type="SAM" id="Phobius"/>
    </source>
</evidence>